<protein>
    <submittedName>
        <fullName evidence="2">Cation/multidrug efflux pump</fullName>
    </submittedName>
</protein>
<dbReference type="EMBL" id="BAOS01000028">
    <property type="protein sequence ID" value="GAX61922.1"/>
    <property type="molecule type" value="Genomic_DNA"/>
</dbReference>
<keyword evidence="3" id="KW-1185">Reference proteome</keyword>
<dbReference type="SUPFAM" id="SSF82714">
    <property type="entry name" value="Multidrug efflux transporter AcrB TolC docking domain, DN and DC subdomains"/>
    <property type="match status" value="1"/>
</dbReference>
<feature type="transmembrane region" description="Helical" evidence="1">
    <location>
        <begin position="383"/>
        <end position="403"/>
    </location>
</feature>
<dbReference type="Pfam" id="PF00873">
    <property type="entry name" value="ACR_tran"/>
    <property type="match status" value="1"/>
</dbReference>
<dbReference type="InterPro" id="IPR027463">
    <property type="entry name" value="AcrB_DN_DC_subdom"/>
</dbReference>
<dbReference type="SUPFAM" id="SSF82693">
    <property type="entry name" value="Multidrug efflux transporter AcrB pore domain, PN1, PN2, PC1 and PC2 subdomains"/>
    <property type="match status" value="2"/>
</dbReference>
<dbReference type="InterPro" id="IPR001036">
    <property type="entry name" value="Acrflvin-R"/>
</dbReference>
<feature type="transmembrane region" description="Helical" evidence="1">
    <location>
        <begin position="450"/>
        <end position="472"/>
    </location>
</feature>
<keyword evidence="1" id="KW-0812">Transmembrane</keyword>
<evidence type="ECO:0000256" key="1">
    <source>
        <dbReference type="SAM" id="Phobius"/>
    </source>
</evidence>
<evidence type="ECO:0000313" key="2">
    <source>
        <dbReference type="EMBL" id="GAX61922.1"/>
    </source>
</evidence>
<dbReference type="GO" id="GO:0005886">
    <property type="term" value="C:plasma membrane"/>
    <property type="evidence" value="ECO:0007669"/>
    <property type="project" value="TreeGrafter"/>
</dbReference>
<dbReference type="RefSeq" id="WP_096895296.1">
    <property type="nucleotide sequence ID" value="NZ_BAOS01000028.1"/>
</dbReference>
<feature type="transmembrane region" description="Helical" evidence="1">
    <location>
        <begin position="357"/>
        <end position="376"/>
    </location>
</feature>
<dbReference type="Gene3D" id="1.20.1640.10">
    <property type="entry name" value="Multidrug efflux transporter AcrB transmembrane domain"/>
    <property type="match status" value="2"/>
</dbReference>
<dbReference type="PANTHER" id="PTHR32063:SF18">
    <property type="entry name" value="CATION EFFLUX SYSTEM PROTEIN"/>
    <property type="match status" value="1"/>
</dbReference>
<proteinExistence type="predicted"/>
<feature type="transmembrane region" description="Helical" evidence="1">
    <location>
        <begin position="492"/>
        <end position="513"/>
    </location>
</feature>
<organism evidence="2 3">
    <name type="scientific">Candidatus Scalindua japonica</name>
    <dbReference type="NCBI Taxonomy" id="1284222"/>
    <lineage>
        <taxon>Bacteria</taxon>
        <taxon>Pseudomonadati</taxon>
        <taxon>Planctomycetota</taxon>
        <taxon>Candidatus Brocadiia</taxon>
        <taxon>Candidatus Brocadiales</taxon>
        <taxon>Candidatus Scalinduaceae</taxon>
        <taxon>Candidatus Scalindua</taxon>
    </lineage>
</organism>
<dbReference type="AlphaFoldDB" id="A0A286U1C7"/>
<keyword evidence="1" id="KW-0472">Membrane</keyword>
<dbReference type="OrthoDB" id="9757876at2"/>
<feature type="transmembrane region" description="Helical" evidence="1">
    <location>
        <begin position="1072"/>
        <end position="1099"/>
    </location>
</feature>
<dbReference type="Gene3D" id="3.30.2090.10">
    <property type="entry name" value="Multidrug efflux transporter AcrB TolC docking domain, DN and DC subdomains"/>
    <property type="match status" value="2"/>
</dbReference>
<gene>
    <name evidence="2" type="ORF">SCALIN_C28_0124</name>
</gene>
<dbReference type="Gene3D" id="3.30.70.1320">
    <property type="entry name" value="Multidrug efflux transporter AcrB pore domain like"/>
    <property type="match status" value="1"/>
</dbReference>
<reference evidence="3" key="1">
    <citation type="journal article" date="2017" name="Environ. Microbiol. Rep.">
        <title>Genetic Diversity of Marine Anaerobic Ammonium-Oxidizing Bacteria as Revealed by Genomic and Proteomic Analyses of 'Candidatus Scalindua japonica'.</title>
        <authorList>
            <person name="Oshiki M."/>
            <person name="Mizuto K."/>
            <person name="Kimura Z."/>
            <person name="Kindaichi T."/>
            <person name="Satoh H."/>
            <person name="Okabe S."/>
        </authorList>
    </citation>
    <scope>NUCLEOTIDE SEQUENCE [LARGE SCALE GENOMIC DNA]</scope>
    <source>
        <strain evidence="3">husup-a2</strain>
    </source>
</reference>
<dbReference type="Proteomes" id="UP000218542">
    <property type="component" value="Unassembled WGS sequence"/>
</dbReference>
<feature type="transmembrane region" description="Helical" evidence="1">
    <location>
        <begin position="12"/>
        <end position="30"/>
    </location>
</feature>
<comment type="caution">
    <text evidence="2">The sequence shown here is derived from an EMBL/GenBank/DDBJ whole genome shotgun (WGS) entry which is preliminary data.</text>
</comment>
<feature type="transmembrane region" description="Helical" evidence="1">
    <location>
        <begin position="931"/>
        <end position="950"/>
    </location>
</feature>
<evidence type="ECO:0000313" key="3">
    <source>
        <dbReference type="Proteomes" id="UP000218542"/>
    </source>
</evidence>
<sequence>MSLSAFSLKFKAIVIALVALLMLWGMLSYFNMPRREDPEYTVRTCQVLTNWPGTSAERIEELITAPIEEEVNTLDGIRWVRSETSMGRSAVYVELDRPTPGDAVAQMWDKVRSRVNRVPMPEPGIKPVVIDDFGDTNIMIMALYQVPLLGEDVIKPENRYTYRELDIFSERLKDELKLLTGVAKVVRTGVRNEALYIETDLGTWTQLSLTTTQLGELISRRNVIAPGGIIDTNVGRFTVKPSGDIDATSELNSIVVGTIGEESARAPVYLNDLNLKVIRSYEDPPQVISRYGDPRTSETCVIVAFTMKKGANIVDVCADAKKVVHNLTAVQKVLPPDIAVSSVTDQSETVTRKISDFIANVVGAVVIVVLVVYLMVGLRSAAVMGANIPLVIIGSLAIITVFGVQMEQISLAAMIIALGMLVDNAVQICDQTRRLQAEGMSNFDAALKGANQLAFPILIATGTTIAAFYPMLIGLQGSTYEYIYSLPVTLTVTLAFSYILAMTFCVLLAYWFIRPPKDPHQSMSPVIQLAQWFKRKMGKGHKKSVNEPPVEKKKSWFFDLYPNIARICIKARFVVLAVSFGLLFIVMMLPVGSEFFPQDMRDQFAVEVWLPEGANIHQTDDITKSVEDIIRKLSPYTDEEGNPGQRLNCMTSVVGKGCDRWYLGRNPESARPNYAEIIVKTTNGLVTSRYVKEIRRMTREGDSKLNIEPVTGARIIPRELVMGPSVDAPIGIRIFGPRLGVGFADLTVMREQADSLEVLLRKQPGTWDNYDTWGSSAYQLHIDVDEDKANLAGITNLGLAQTLNAYFSGHYITTFREEDHLVPVYLRLPSEQRGSLEEIRFAYVEGKYGKVPLDSVAEIQPRWKPARIDRRFLQRVIEVRARVEPGYRANDIVTGLLESEEFKQWEDNLPPGYWWEAGGELFESKQAKGELSLSLGISLLMIILLLVIQYNGFAKPVIILTTLPLALIGSFLGLYVTGNALGFMPQLGLLALFGIVVNTAIIFIEFADTLIKEKIEECDGSGPIMGLSIQEFRECLVQAGQVRLLPIAMTTLTTIGGLLPLALAGGPLWEGMAWLMIFGLIVATVLTLIVVPSLYAIFVENFKMKPVPMKALKT</sequence>
<dbReference type="Gene3D" id="3.30.70.1430">
    <property type="entry name" value="Multidrug efflux transporter AcrB pore domain"/>
    <property type="match status" value="2"/>
</dbReference>
<name>A0A286U1C7_9BACT</name>
<dbReference type="SUPFAM" id="SSF82866">
    <property type="entry name" value="Multidrug efflux transporter AcrB transmembrane domain"/>
    <property type="match status" value="2"/>
</dbReference>
<dbReference type="PANTHER" id="PTHR32063">
    <property type="match status" value="1"/>
</dbReference>
<dbReference type="PRINTS" id="PR00702">
    <property type="entry name" value="ACRIFLAVINRP"/>
</dbReference>
<keyword evidence="1" id="KW-1133">Transmembrane helix</keyword>
<accession>A0A286U1C7</accession>
<dbReference type="Gene3D" id="3.30.70.1440">
    <property type="entry name" value="Multidrug efflux transporter AcrB pore domain"/>
    <property type="match status" value="1"/>
</dbReference>
<feature type="transmembrane region" description="Helical" evidence="1">
    <location>
        <begin position="983"/>
        <end position="1004"/>
    </location>
</feature>
<feature type="transmembrane region" description="Helical" evidence="1">
    <location>
        <begin position="1044"/>
        <end position="1066"/>
    </location>
</feature>
<feature type="transmembrane region" description="Helical" evidence="1">
    <location>
        <begin position="957"/>
        <end position="977"/>
    </location>
</feature>
<feature type="transmembrane region" description="Helical" evidence="1">
    <location>
        <begin position="573"/>
        <end position="592"/>
    </location>
</feature>
<dbReference type="GO" id="GO:0042910">
    <property type="term" value="F:xenobiotic transmembrane transporter activity"/>
    <property type="evidence" value="ECO:0007669"/>
    <property type="project" value="TreeGrafter"/>
</dbReference>